<reference evidence="2 3" key="1">
    <citation type="submission" date="2015-04" db="EMBL/GenBank/DDBJ databases">
        <authorList>
            <person name="Syromyatnikov M.Y."/>
            <person name="Popov V.N."/>
        </authorList>
    </citation>
    <scope>NUCLEOTIDE SEQUENCE [LARGE SCALE GENOMIC DNA]</scope>
</reference>
<organism evidence="2 3">
    <name type="scientific">Clunio marinus</name>
    <dbReference type="NCBI Taxonomy" id="568069"/>
    <lineage>
        <taxon>Eukaryota</taxon>
        <taxon>Metazoa</taxon>
        <taxon>Ecdysozoa</taxon>
        <taxon>Arthropoda</taxon>
        <taxon>Hexapoda</taxon>
        <taxon>Insecta</taxon>
        <taxon>Pterygota</taxon>
        <taxon>Neoptera</taxon>
        <taxon>Endopterygota</taxon>
        <taxon>Diptera</taxon>
        <taxon>Nematocera</taxon>
        <taxon>Chironomoidea</taxon>
        <taxon>Chironomidae</taxon>
        <taxon>Clunio</taxon>
    </lineage>
</organism>
<dbReference type="Proteomes" id="UP000183832">
    <property type="component" value="Unassembled WGS sequence"/>
</dbReference>
<evidence type="ECO:0000313" key="3">
    <source>
        <dbReference type="Proteomes" id="UP000183832"/>
    </source>
</evidence>
<dbReference type="OrthoDB" id="8184313at2759"/>
<accession>A0A1J1IJZ1</accession>
<name>A0A1J1IJZ1_9DIPT</name>
<sequence length="151" mass="17051">MKIVAFSRGEVRMLMLQALIIMISLHLSMACDGHKLVIKNLRSCEGSSEQIINPLNISFDVNSKCEIRSNSCSQVKPYNSSKLKVTSFEGNMQLSDFEADLCSKKSIPDNFKVTMNSNENINKVIDDFKMFILMLMIISKFHESFTISKVG</sequence>
<dbReference type="AlphaFoldDB" id="A0A1J1IJZ1"/>
<evidence type="ECO:0000313" key="2">
    <source>
        <dbReference type="EMBL" id="CRL00565.1"/>
    </source>
</evidence>
<evidence type="ECO:0000256" key="1">
    <source>
        <dbReference type="SAM" id="SignalP"/>
    </source>
</evidence>
<keyword evidence="1" id="KW-0732">Signal</keyword>
<dbReference type="EMBL" id="CVRI01000054">
    <property type="protein sequence ID" value="CRL00565.1"/>
    <property type="molecule type" value="Genomic_DNA"/>
</dbReference>
<gene>
    <name evidence="2" type="ORF">CLUMA_CG013825</name>
</gene>
<proteinExistence type="predicted"/>
<feature type="signal peptide" evidence="1">
    <location>
        <begin position="1"/>
        <end position="30"/>
    </location>
</feature>
<feature type="chain" id="PRO_5009619159" evidence="1">
    <location>
        <begin position="31"/>
        <end position="151"/>
    </location>
</feature>
<dbReference type="PROSITE" id="PS51257">
    <property type="entry name" value="PROKAR_LIPOPROTEIN"/>
    <property type="match status" value="1"/>
</dbReference>
<keyword evidence="3" id="KW-1185">Reference proteome</keyword>
<protein>
    <submittedName>
        <fullName evidence="2">CLUMA_CG013825, isoform A</fullName>
    </submittedName>
</protein>